<dbReference type="GO" id="GO:0005886">
    <property type="term" value="C:plasma membrane"/>
    <property type="evidence" value="ECO:0007669"/>
    <property type="project" value="UniProtKB-SubCell"/>
</dbReference>
<evidence type="ECO:0000313" key="10">
    <source>
        <dbReference type="EMBL" id="CAB4947047.1"/>
    </source>
</evidence>
<keyword evidence="2" id="KW-0813">Transport</keyword>
<proteinExistence type="inferred from homology"/>
<keyword evidence="4 9" id="KW-0812">Transmembrane</keyword>
<feature type="transmembrane region" description="Helical" evidence="9">
    <location>
        <begin position="6"/>
        <end position="27"/>
    </location>
</feature>
<feature type="transmembrane region" description="Helical" evidence="9">
    <location>
        <begin position="34"/>
        <end position="51"/>
    </location>
</feature>
<evidence type="ECO:0000256" key="4">
    <source>
        <dbReference type="ARBA" id="ARBA00022692"/>
    </source>
</evidence>
<dbReference type="PANTHER" id="PTHR11795">
    <property type="entry name" value="BRANCHED-CHAIN AMINO ACID TRANSPORT SYSTEM PERMEASE PROTEIN LIVH"/>
    <property type="match status" value="1"/>
</dbReference>
<keyword evidence="6 9" id="KW-1133">Transmembrane helix</keyword>
<dbReference type="GO" id="GO:0022857">
    <property type="term" value="F:transmembrane transporter activity"/>
    <property type="evidence" value="ECO:0007669"/>
    <property type="project" value="InterPro"/>
</dbReference>
<dbReference type="EMBL" id="CAFBNF010000130">
    <property type="protein sequence ID" value="CAB4947047.1"/>
    <property type="molecule type" value="Genomic_DNA"/>
</dbReference>
<feature type="transmembrane region" description="Helical" evidence="9">
    <location>
        <begin position="101"/>
        <end position="122"/>
    </location>
</feature>
<evidence type="ECO:0000256" key="5">
    <source>
        <dbReference type="ARBA" id="ARBA00022970"/>
    </source>
</evidence>
<organism evidence="10">
    <name type="scientific">freshwater metagenome</name>
    <dbReference type="NCBI Taxonomy" id="449393"/>
    <lineage>
        <taxon>unclassified sequences</taxon>
        <taxon>metagenomes</taxon>
        <taxon>ecological metagenomes</taxon>
    </lineage>
</organism>
<evidence type="ECO:0000256" key="8">
    <source>
        <dbReference type="ARBA" id="ARBA00037998"/>
    </source>
</evidence>
<keyword evidence="5" id="KW-0029">Amino-acid transport</keyword>
<dbReference type="AlphaFoldDB" id="A0A6J7JVF5"/>
<dbReference type="CDD" id="cd06582">
    <property type="entry name" value="TM_PBP1_LivH_like"/>
    <property type="match status" value="1"/>
</dbReference>
<evidence type="ECO:0000256" key="3">
    <source>
        <dbReference type="ARBA" id="ARBA00022475"/>
    </source>
</evidence>
<dbReference type="InterPro" id="IPR052157">
    <property type="entry name" value="BCAA_transport_permease"/>
</dbReference>
<evidence type="ECO:0000256" key="1">
    <source>
        <dbReference type="ARBA" id="ARBA00004651"/>
    </source>
</evidence>
<feature type="transmembrane region" description="Helical" evidence="9">
    <location>
        <begin position="198"/>
        <end position="218"/>
    </location>
</feature>
<evidence type="ECO:0000256" key="6">
    <source>
        <dbReference type="ARBA" id="ARBA00022989"/>
    </source>
</evidence>
<evidence type="ECO:0000256" key="7">
    <source>
        <dbReference type="ARBA" id="ARBA00023136"/>
    </source>
</evidence>
<sequence length="297" mass="30285">MLDVLFSSLVLASVYGLVAIGISLTWASIGMLNLAQGFIFTAGGYSAYLASQVLEASGVSTGILSIGTVAAGMLGGAVAGLVVGAITFLPLQDRENFKTRALIATLAISLIGTQVWLLIFGPQSKPIPPIFGDGRVEIAGSGVTYGQLGAIVVATLMLGAVIAWMRSSRSGLQMRAMMMNPLGAAVVGVSVRTTGMRVLAISGALTGLSAVLLGQVFFVSPTSGVQPLTVGLIISLAGGLGSIPGTVVAAGLMGLAEALTARYTTQAYVPFVLFGLVVVILLFRPRGLGGLLEDVRE</sequence>
<gene>
    <name evidence="10" type="ORF">UFOPK3773_01189</name>
    <name evidence="11" type="ORF">UFOPK3992_00235</name>
</gene>
<evidence type="ECO:0000313" key="11">
    <source>
        <dbReference type="EMBL" id="CAB4994032.1"/>
    </source>
</evidence>
<feature type="transmembrane region" description="Helical" evidence="9">
    <location>
        <begin position="63"/>
        <end position="89"/>
    </location>
</feature>
<feature type="transmembrane region" description="Helical" evidence="9">
    <location>
        <begin position="267"/>
        <end position="283"/>
    </location>
</feature>
<keyword evidence="3" id="KW-1003">Cell membrane</keyword>
<comment type="similarity">
    <text evidence="8">Belongs to the binding-protein-dependent transport system permease family. LivHM subfamily.</text>
</comment>
<protein>
    <submittedName>
        <fullName evidence="10">Unannotated protein</fullName>
    </submittedName>
</protein>
<reference evidence="10" key="1">
    <citation type="submission" date="2020-05" db="EMBL/GenBank/DDBJ databases">
        <authorList>
            <person name="Chiriac C."/>
            <person name="Salcher M."/>
            <person name="Ghai R."/>
            <person name="Kavagutti S V."/>
        </authorList>
    </citation>
    <scope>NUCLEOTIDE SEQUENCE</scope>
</reference>
<dbReference type="GO" id="GO:0006865">
    <property type="term" value="P:amino acid transport"/>
    <property type="evidence" value="ECO:0007669"/>
    <property type="project" value="UniProtKB-KW"/>
</dbReference>
<evidence type="ECO:0000256" key="2">
    <source>
        <dbReference type="ARBA" id="ARBA00022448"/>
    </source>
</evidence>
<name>A0A6J7JVF5_9ZZZZ</name>
<accession>A0A6J7JVF5</accession>
<comment type="subcellular location">
    <subcellularLocation>
        <location evidence="1">Cell membrane</location>
        <topology evidence="1">Multi-pass membrane protein</topology>
    </subcellularLocation>
</comment>
<feature type="transmembrane region" description="Helical" evidence="9">
    <location>
        <begin position="142"/>
        <end position="165"/>
    </location>
</feature>
<dbReference type="InterPro" id="IPR001851">
    <property type="entry name" value="ABC_transp_permease"/>
</dbReference>
<keyword evidence="7 9" id="KW-0472">Membrane</keyword>
<dbReference type="PANTHER" id="PTHR11795:SF445">
    <property type="entry name" value="AMINO ACID ABC TRANSPORTER PERMEASE PROTEIN"/>
    <property type="match status" value="1"/>
</dbReference>
<feature type="transmembrane region" description="Helical" evidence="9">
    <location>
        <begin position="230"/>
        <end position="255"/>
    </location>
</feature>
<dbReference type="Pfam" id="PF02653">
    <property type="entry name" value="BPD_transp_2"/>
    <property type="match status" value="1"/>
</dbReference>
<evidence type="ECO:0000256" key="9">
    <source>
        <dbReference type="SAM" id="Phobius"/>
    </source>
</evidence>
<dbReference type="EMBL" id="CAFBOZ010000020">
    <property type="protein sequence ID" value="CAB4994032.1"/>
    <property type="molecule type" value="Genomic_DNA"/>
</dbReference>